<evidence type="ECO:0000256" key="1">
    <source>
        <dbReference type="ARBA" id="ARBA00023015"/>
    </source>
</evidence>
<feature type="domain" description="HTH luxR-type" evidence="5">
    <location>
        <begin position="441"/>
        <end position="506"/>
    </location>
</feature>
<dbReference type="InterPro" id="IPR000792">
    <property type="entry name" value="Tscrpt_reg_LuxR_C"/>
</dbReference>
<dbReference type="Proteomes" id="UP000585272">
    <property type="component" value="Unassembled WGS sequence"/>
</dbReference>
<dbReference type="InterPro" id="IPR016032">
    <property type="entry name" value="Sig_transdc_resp-reg_C-effctor"/>
</dbReference>
<gene>
    <name evidence="6" type="ORF">BDZ31_003834</name>
</gene>
<comment type="caution">
    <text evidence="6">The sequence shown here is derived from an EMBL/GenBank/DDBJ whole genome shotgun (WGS) entry which is preliminary data.</text>
</comment>
<keyword evidence="3" id="KW-0804">Transcription</keyword>
<protein>
    <submittedName>
        <fullName evidence="6">DNA-binding CsgD family transcriptional regulator</fullName>
    </submittedName>
</protein>
<feature type="compositionally biased region" description="Gly residues" evidence="4">
    <location>
        <begin position="1"/>
        <end position="23"/>
    </location>
</feature>
<dbReference type="PANTHER" id="PTHR44688:SF16">
    <property type="entry name" value="DNA-BINDING TRANSCRIPTIONAL ACTIVATOR DEVR_DOSR"/>
    <property type="match status" value="1"/>
</dbReference>
<feature type="region of interest" description="Disordered" evidence="4">
    <location>
        <begin position="1"/>
        <end position="26"/>
    </location>
</feature>
<dbReference type="SUPFAM" id="SSF46894">
    <property type="entry name" value="C-terminal effector domain of the bipartite response regulators"/>
    <property type="match status" value="2"/>
</dbReference>
<dbReference type="PANTHER" id="PTHR44688">
    <property type="entry name" value="DNA-BINDING TRANSCRIPTIONAL ACTIVATOR DEVR_DOSR"/>
    <property type="match status" value="1"/>
</dbReference>
<organism evidence="6 7">
    <name type="scientific">Conexibacter arvalis</name>
    <dbReference type="NCBI Taxonomy" id="912552"/>
    <lineage>
        <taxon>Bacteria</taxon>
        <taxon>Bacillati</taxon>
        <taxon>Actinomycetota</taxon>
        <taxon>Thermoleophilia</taxon>
        <taxon>Solirubrobacterales</taxon>
        <taxon>Conexibacteraceae</taxon>
        <taxon>Conexibacter</taxon>
    </lineage>
</organism>
<dbReference type="EMBL" id="JACHNU010000006">
    <property type="protein sequence ID" value="MBB4664231.1"/>
    <property type="molecule type" value="Genomic_DNA"/>
</dbReference>
<evidence type="ECO:0000313" key="7">
    <source>
        <dbReference type="Proteomes" id="UP000585272"/>
    </source>
</evidence>
<dbReference type="CDD" id="cd06170">
    <property type="entry name" value="LuxR_C_like"/>
    <property type="match status" value="2"/>
</dbReference>
<keyword evidence="2 6" id="KW-0238">DNA-binding</keyword>
<dbReference type="PRINTS" id="PR00038">
    <property type="entry name" value="HTHLUXR"/>
</dbReference>
<dbReference type="GO" id="GO:0003677">
    <property type="term" value="F:DNA binding"/>
    <property type="evidence" value="ECO:0007669"/>
    <property type="project" value="UniProtKB-KW"/>
</dbReference>
<evidence type="ECO:0000256" key="2">
    <source>
        <dbReference type="ARBA" id="ARBA00023125"/>
    </source>
</evidence>
<dbReference type="GO" id="GO:0006355">
    <property type="term" value="P:regulation of DNA-templated transcription"/>
    <property type="evidence" value="ECO:0007669"/>
    <property type="project" value="InterPro"/>
</dbReference>
<dbReference type="Pfam" id="PF00196">
    <property type="entry name" value="GerE"/>
    <property type="match status" value="2"/>
</dbReference>
<sequence>MADGGAPGGAAARSGGGPEGTGSGLPHVVHAADARLESPSGAAAAVALDAVARQLGPEAATFFTTGAAGELRRSIVWMPVSPPTAVAAVARWKHALRDLDPLAPAALSASGRGTATLDDVGGLPLAVARRPELAAAYRRIGVVNDARLLVRAEGRLVGGITLWRSLRSRGWTPRQLAVLDALQPLVEHAYVEATSDVLGENRLVAALTAREREVARMIADGATNAEIARALHVGIETVKSHTRKILLKLGARTRRDVTRRLAPAAQPPWQTPQEDAATAERLLEALLRWSRERIDGVVGGYAALSGRGAVVRGEVAFADASAGGPAGERARMLHAALFAPEFVRDLARQPQTWDVATAEAVHPRADRIDGLAAGAGWSAPLVLVVRVHGRAAGLVWIARARRSDCLRERAVAELLGLQPLVEAAAEPLLLRAHARPPAPPAGVPRAGLTVREWEVARRSADGATNAEIAAALGIAEATVKAHMTRVMVKCGVRSRAQLIALMHRRATAVRRAARGGPPSKVAAVSRSFGR</sequence>
<reference evidence="6 7" key="1">
    <citation type="submission" date="2020-08" db="EMBL/GenBank/DDBJ databases">
        <title>Genomic Encyclopedia of Archaeal and Bacterial Type Strains, Phase II (KMG-II): from individual species to whole genera.</title>
        <authorList>
            <person name="Goeker M."/>
        </authorList>
    </citation>
    <scope>NUCLEOTIDE SEQUENCE [LARGE SCALE GENOMIC DNA]</scope>
    <source>
        <strain evidence="6 7">DSM 23288</strain>
    </source>
</reference>
<accession>A0A840IJ23</accession>
<dbReference type="PROSITE" id="PS00622">
    <property type="entry name" value="HTH_LUXR_1"/>
    <property type="match status" value="1"/>
</dbReference>
<dbReference type="AlphaFoldDB" id="A0A840IJ23"/>
<dbReference type="InterPro" id="IPR036388">
    <property type="entry name" value="WH-like_DNA-bd_sf"/>
</dbReference>
<dbReference type="RefSeq" id="WP_183344070.1">
    <property type="nucleotide sequence ID" value="NZ_JACHNU010000006.1"/>
</dbReference>
<keyword evidence="1" id="KW-0805">Transcription regulation</keyword>
<keyword evidence="7" id="KW-1185">Reference proteome</keyword>
<evidence type="ECO:0000256" key="3">
    <source>
        <dbReference type="ARBA" id="ARBA00023163"/>
    </source>
</evidence>
<dbReference type="SMART" id="SM00421">
    <property type="entry name" value="HTH_LUXR"/>
    <property type="match status" value="2"/>
</dbReference>
<feature type="domain" description="HTH luxR-type" evidence="5">
    <location>
        <begin position="200"/>
        <end position="265"/>
    </location>
</feature>
<evidence type="ECO:0000256" key="4">
    <source>
        <dbReference type="SAM" id="MobiDB-lite"/>
    </source>
</evidence>
<evidence type="ECO:0000313" key="6">
    <source>
        <dbReference type="EMBL" id="MBB4664231.1"/>
    </source>
</evidence>
<evidence type="ECO:0000259" key="5">
    <source>
        <dbReference type="PROSITE" id="PS50043"/>
    </source>
</evidence>
<dbReference type="Gene3D" id="1.10.10.10">
    <property type="entry name" value="Winged helix-like DNA-binding domain superfamily/Winged helix DNA-binding domain"/>
    <property type="match status" value="2"/>
</dbReference>
<name>A0A840IJ23_9ACTN</name>
<proteinExistence type="predicted"/>
<dbReference type="PROSITE" id="PS50043">
    <property type="entry name" value="HTH_LUXR_2"/>
    <property type="match status" value="2"/>
</dbReference>